<sequence>MPASGPILITGATGQSGRPTAQLLLERGHHVRALVHTEDARSRDLANAGAEVLVGDLQDLQSTGAALSGVRSAYFVYPVEMGLVQATSLFALAAAEAGVEGVVNMSQMPARRDAVSNAMRDHWISERVLDWSPVPVTHLRPTLFAEWLTIEPRSVADQGVLRLPMGNGRHAPIAAIDIAHVVAAILENPQGYGGKTYTLTGPVELDHTEIAEIMSDALGRVITYSPMSDADFAHALESQGRSPHLIQHLTNVVRDYREGRFKGVSDSVESIGRIQPTSVGDFVRGNLQLFAAASV</sequence>
<name>A0A1H8QNN9_9ACTN</name>
<evidence type="ECO:0000313" key="2">
    <source>
        <dbReference type="EMBL" id="SEO55608.1"/>
    </source>
</evidence>
<organism evidence="2 3">
    <name type="scientific">Actinacidiphila rubida</name>
    <dbReference type="NCBI Taxonomy" id="310780"/>
    <lineage>
        <taxon>Bacteria</taxon>
        <taxon>Bacillati</taxon>
        <taxon>Actinomycetota</taxon>
        <taxon>Actinomycetes</taxon>
        <taxon>Kitasatosporales</taxon>
        <taxon>Streptomycetaceae</taxon>
        <taxon>Actinacidiphila</taxon>
    </lineage>
</organism>
<proteinExistence type="predicted"/>
<dbReference type="EMBL" id="FODD01000030">
    <property type="protein sequence ID" value="SEO55608.1"/>
    <property type="molecule type" value="Genomic_DNA"/>
</dbReference>
<dbReference type="Proteomes" id="UP000181951">
    <property type="component" value="Unassembled WGS sequence"/>
</dbReference>
<dbReference type="Pfam" id="PF05368">
    <property type="entry name" value="NmrA"/>
    <property type="match status" value="1"/>
</dbReference>
<gene>
    <name evidence="2" type="ORF">SAMN05216267_103086</name>
</gene>
<dbReference type="Gene3D" id="3.40.50.720">
    <property type="entry name" value="NAD(P)-binding Rossmann-like Domain"/>
    <property type="match status" value="1"/>
</dbReference>
<dbReference type="AlphaFoldDB" id="A0A1H8QNN9"/>
<protein>
    <submittedName>
        <fullName evidence="2">Uncharacterized conserved protein YbjT, contains NAD(P)-binding and DUF2867 domains</fullName>
    </submittedName>
</protein>
<evidence type="ECO:0000259" key="1">
    <source>
        <dbReference type="Pfam" id="PF05368"/>
    </source>
</evidence>
<keyword evidence="3" id="KW-1185">Reference proteome</keyword>
<dbReference type="Gene3D" id="3.90.25.10">
    <property type="entry name" value="UDP-galactose 4-epimerase, domain 1"/>
    <property type="match status" value="1"/>
</dbReference>
<dbReference type="OrthoDB" id="285016at2"/>
<dbReference type="InterPro" id="IPR051604">
    <property type="entry name" value="Ergot_Alk_Oxidoreductase"/>
</dbReference>
<dbReference type="STRING" id="310780.SAMN05216267_103086"/>
<dbReference type="RefSeq" id="WP_069462276.1">
    <property type="nucleotide sequence ID" value="NZ_FODD01000030.1"/>
</dbReference>
<reference evidence="2 3" key="1">
    <citation type="submission" date="2016-10" db="EMBL/GenBank/DDBJ databases">
        <authorList>
            <person name="de Groot N.N."/>
        </authorList>
    </citation>
    <scope>NUCLEOTIDE SEQUENCE [LARGE SCALE GENOMIC DNA]</scope>
    <source>
        <strain evidence="2 3">CGMCC 4.2026</strain>
    </source>
</reference>
<dbReference type="InterPro" id="IPR036291">
    <property type="entry name" value="NAD(P)-bd_dom_sf"/>
</dbReference>
<dbReference type="SUPFAM" id="SSF51735">
    <property type="entry name" value="NAD(P)-binding Rossmann-fold domains"/>
    <property type="match status" value="1"/>
</dbReference>
<dbReference type="InterPro" id="IPR008030">
    <property type="entry name" value="NmrA-like"/>
</dbReference>
<accession>A0A1H8QNN9</accession>
<dbReference type="PANTHER" id="PTHR43162:SF1">
    <property type="entry name" value="PRESTALK A DIFFERENTIATION PROTEIN A"/>
    <property type="match status" value="1"/>
</dbReference>
<feature type="domain" description="NmrA-like" evidence="1">
    <location>
        <begin position="7"/>
        <end position="234"/>
    </location>
</feature>
<evidence type="ECO:0000313" key="3">
    <source>
        <dbReference type="Proteomes" id="UP000181951"/>
    </source>
</evidence>
<dbReference type="PANTHER" id="PTHR43162">
    <property type="match status" value="1"/>
</dbReference>